<keyword evidence="2" id="KW-1185">Reference proteome</keyword>
<evidence type="ECO:0000313" key="1">
    <source>
        <dbReference type="EMBL" id="MFK7161868.1"/>
    </source>
</evidence>
<evidence type="ECO:0000313" key="2">
    <source>
        <dbReference type="Proteomes" id="UP001621714"/>
    </source>
</evidence>
<evidence type="ECO:0008006" key="3">
    <source>
        <dbReference type="Google" id="ProtNLM"/>
    </source>
</evidence>
<proteinExistence type="predicted"/>
<comment type="caution">
    <text evidence="1">The sequence shown here is derived from an EMBL/GenBank/DDBJ whole genome shotgun (WGS) entry which is preliminary data.</text>
</comment>
<organism evidence="1 2">
    <name type="scientific">Marinospirillum alkalitolerans</name>
    <dbReference type="NCBI Taxonomy" id="3123374"/>
    <lineage>
        <taxon>Bacteria</taxon>
        <taxon>Pseudomonadati</taxon>
        <taxon>Pseudomonadota</taxon>
        <taxon>Gammaproteobacteria</taxon>
        <taxon>Oceanospirillales</taxon>
        <taxon>Oceanospirillaceae</taxon>
        <taxon>Marinospirillum</taxon>
    </lineage>
</organism>
<protein>
    <recommendedName>
        <fullName evidence="3">Restriction endonuclease</fullName>
    </recommendedName>
</protein>
<dbReference type="EMBL" id="JBANFI010000015">
    <property type="protein sequence ID" value="MFK7161868.1"/>
    <property type="molecule type" value="Genomic_DNA"/>
</dbReference>
<accession>A0ABW8Q203</accession>
<sequence>MKYDSHEPNQYVTMIRDSGLSIYDAIEIGDPDLWIPTLELEQLLNAAMKGLSLKGLPLRTRSKVVKEHVCRALGYPVPSSFKKTQPRFQGQFFDTYVQKSNNLQVWNEELAPSRRYVIIRVNEEDTIAKVKVVTGDTLAMLDTTGTLTQKYQARLNPGDAKLELISKDDTELLRPFVHSSVDLTAVASPVNQPQAGQLLPIGELFSRLQSLVGKSFSDSGYDQERNRGAALHRLVCQSLGYADYRDDGQFPDVRHQLLEVKLQTSPTIDLGLVCPNSIAALDVPMIERKQIRHCDVRYALFYAVTDGKEVTLTNLFLTTGEKFFTRFPQFQGKVLNKKLQIPLPAGFFDD</sequence>
<name>A0ABW8Q203_9GAMM</name>
<reference evidence="1 2" key="1">
    <citation type="submission" date="2024-02" db="EMBL/GenBank/DDBJ databases">
        <title>Marinospirillum sp. MEB 164 isolated from Lonar lake sediment.</title>
        <authorList>
            <person name="Joshi A."/>
            <person name="Thite S."/>
        </authorList>
    </citation>
    <scope>NUCLEOTIDE SEQUENCE [LARGE SCALE GENOMIC DNA]</scope>
    <source>
        <strain evidence="1 2">MEB164</strain>
    </source>
</reference>
<dbReference type="RefSeq" id="WP_405341526.1">
    <property type="nucleotide sequence ID" value="NZ_JBANFI010000015.1"/>
</dbReference>
<dbReference type="Proteomes" id="UP001621714">
    <property type="component" value="Unassembled WGS sequence"/>
</dbReference>
<gene>
    <name evidence="1" type="ORF">V6U78_12560</name>
</gene>